<reference evidence="2 3" key="1">
    <citation type="submission" date="2019-10" db="EMBL/GenBank/DDBJ databases">
        <title>Genomic and transcriptomic insights into the perfect genentic adaptation of a filamentous nitrogen-fixing cyanobacterium to rice fields.</title>
        <authorList>
            <person name="Chen Z."/>
        </authorList>
    </citation>
    <scope>NUCLEOTIDE SEQUENCE [LARGE SCALE GENOMIC DNA]</scope>
    <source>
        <strain evidence="2">CCNUC1</strain>
    </source>
</reference>
<keyword evidence="1" id="KW-0812">Transmembrane</keyword>
<keyword evidence="1" id="KW-1133">Transmembrane helix</keyword>
<evidence type="ECO:0000256" key="1">
    <source>
        <dbReference type="SAM" id="Phobius"/>
    </source>
</evidence>
<dbReference type="Proteomes" id="UP000326678">
    <property type="component" value="Chromosome Gxm2"/>
</dbReference>
<accession>A0A5P8WG13</accession>
<dbReference type="EMBL" id="CP045227">
    <property type="protein sequence ID" value="QFS51718.1"/>
    <property type="molecule type" value="Genomic_DNA"/>
</dbReference>
<sequence length="38" mass="4299">MNDKTLTRKYQPGIVIVDAGYGTIYLMLPVLVGRKLFN</sequence>
<organism evidence="2 3">
    <name type="scientific">Nostoc sphaeroides CCNUC1</name>
    <dbReference type="NCBI Taxonomy" id="2653204"/>
    <lineage>
        <taxon>Bacteria</taxon>
        <taxon>Bacillati</taxon>
        <taxon>Cyanobacteriota</taxon>
        <taxon>Cyanophyceae</taxon>
        <taxon>Nostocales</taxon>
        <taxon>Nostocaceae</taxon>
        <taxon>Nostoc</taxon>
    </lineage>
</organism>
<protein>
    <submittedName>
        <fullName evidence="2">Uncharacterized protein</fullName>
    </submittedName>
</protein>
<keyword evidence="3" id="KW-1185">Reference proteome</keyword>
<evidence type="ECO:0000313" key="3">
    <source>
        <dbReference type="Proteomes" id="UP000326678"/>
    </source>
</evidence>
<dbReference type="AlphaFoldDB" id="A0A5P8WG13"/>
<proteinExistence type="predicted"/>
<evidence type="ECO:0000313" key="2">
    <source>
        <dbReference type="EMBL" id="QFS51718.1"/>
    </source>
</evidence>
<dbReference type="KEGG" id="nsh:GXM_09212"/>
<name>A0A5P8WG13_9NOSO</name>
<gene>
    <name evidence="2" type="ORF">GXM_09212</name>
</gene>
<keyword evidence="1" id="KW-0472">Membrane</keyword>
<feature type="transmembrane region" description="Helical" evidence="1">
    <location>
        <begin position="12"/>
        <end position="32"/>
    </location>
</feature>